<organism evidence="1 2">
    <name type="scientific">Cecembia rubra</name>
    <dbReference type="NCBI Taxonomy" id="1485585"/>
    <lineage>
        <taxon>Bacteria</taxon>
        <taxon>Pseudomonadati</taxon>
        <taxon>Bacteroidota</taxon>
        <taxon>Cytophagia</taxon>
        <taxon>Cytophagales</taxon>
        <taxon>Cyclobacteriaceae</taxon>
        <taxon>Cecembia</taxon>
    </lineage>
</organism>
<dbReference type="Proteomes" id="UP000240708">
    <property type="component" value="Unassembled WGS sequence"/>
</dbReference>
<evidence type="ECO:0000313" key="2">
    <source>
        <dbReference type="Proteomes" id="UP000240708"/>
    </source>
</evidence>
<dbReference type="EMBL" id="PYGF01000002">
    <property type="protein sequence ID" value="PSL06193.1"/>
    <property type="molecule type" value="Genomic_DNA"/>
</dbReference>
<dbReference type="OrthoDB" id="954728at2"/>
<reference evidence="1 2" key="1">
    <citation type="submission" date="2018-03" db="EMBL/GenBank/DDBJ databases">
        <title>Genomic Encyclopedia of Archaeal and Bacterial Type Strains, Phase II (KMG-II): from individual species to whole genera.</title>
        <authorList>
            <person name="Goeker M."/>
        </authorList>
    </citation>
    <scope>NUCLEOTIDE SEQUENCE [LARGE SCALE GENOMIC DNA]</scope>
    <source>
        <strain evidence="1 2">DSM 28057</strain>
    </source>
</reference>
<evidence type="ECO:0000313" key="1">
    <source>
        <dbReference type="EMBL" id="PSL06193.1"/>
    </source>
</evidence>
<proteinExistence type="predicted"/>
<comment type="caution">
    <text evidence="1">The sequence shown here is derived from an EMBL/GenBank/DDBJ whole genome shotgun (WGS) entry which is preliminary data.</text>
</comment>
<dbReference type="Gene3D" id="3.30.160.100">
    <property type="entry name" value="Ribosome hibernation promotion factor-like"/>
    <property type="match status" value="1"/>
</dbReference>
<dbReference type="Pfam" id="PF02482">
    <property type="entry name" value="Ribosomal_S30AE"/>
    <property type="match status" value="1"/>
</dbReference>
<dbReference type="InterPro" id="IPR003489">
    <property type="entry name" value="RHF/RaiA"/>
</dbReference>
<name>A0A2P8E9P3_9BACT</name>
<protein>
    <submittedName>
        <fullName evidence="1">Putative sigma-54 modulation protein</fullName>
    </submittedName>
</protein>
<gene>
    <name evidence="1" type="ORF">CLV48_1026</name>
</gene>
<sequence length="104" mass="11671">MNYTENYRGIKIDVQAPQVDVPEGLQASIRKAIDKLLRFTPVINAVDIYLNVSGQGKSAERILGMRVGIPGPDVFSEEKAKDRWNTMLRTVTDKNIRQLQKGKG</sequence>
<dbReference type="AlphaFoldDB" id="A0A2P8E9P3"/>
<dbReference type="SUPFAM" id="SSF69754">
    <property type="entry name" value="Ribosome binding protein Y (YfiA homologue)"/>
    <property type="match status" value="1"/>
</dbReference>
<dbReference type="InterPro" id="IPR036567">
    <property type="entry name" value="RHF-like"/>
</dbReference>
<keyword evidence="2" id="KW-1185">Reference proteome</keyword>
<dbReference type="RefSeq" id="WP_106566156.1">
    <property type="nucleotide sequence ID" value="NZ_JAUVYL010000086.1"/>
</dbReference>
<accession>A0A2P8E9P3</accession>